<feature type="region of interest" description="Disordered" evidence="1">
    <location>
        <begin position="52"/>
        <end position="82"/>
    </location>
</feature>
<dbReference type="AlphaFoldDB" id="A0A9Y2P6J6"/>
<protein>
    <submittedName>
        <fullName evidence="2">DNA-binding protein</fullName>
    </submittedName>
</protein>
<organism evidence="2 3">
    <name type="scientific">Parasedimentitalea psychrophila</name>
    <dbReference type="NCBI Taxonomy" id="2997337"/>
    <lineage>
        <taxon>Bacteria</taxon>
        <taxon>Pseudomonadati</taxon>
        <taxon>Pseudomonadota</taxon>
        <taxon>Alphaproteobacteria</taxon>
        <taxon>Rhodobacterales</taxon>
        <taxon>Paracoccaceae</taxon>
        <taxon>Parasedimentitalea</taxon>
    </lineage>
</organism>
<evidence type="ECO:0000313" key="3">
    <source>
        <dbReference type="Proteomes" id="UP001238334"/>
    </source>
</evidence>
<dbReference type="RefSeq" id="WP_270920469.1">
    <property type="nucleotide sequence ID" value="NZ_CP127247.1"/>
</dbReference>
<keyword evidence="3" id="KW-1185">Reference proteome</keyword>
<dbReference type="KEGG" id="ppso:QPJ95_11690"/>
<reference evidence="2 3" key="1">
    <citation type="submission" date="2023-06" db="EMBL/GenBank/DDBJ databases">
        <title>Parasedimentitalea psychrophila sp. nov., a psychrophilic bacterium isolated from deep-sea sediment.</title>
        <authorList>
            <person name="Li A."/>
        </authorList>
    </citation>
    <scope>NUCLEOTIDE SEQUENCE [LARGE SCALE GENOMIC DNA]</scope>
    <source>
        <strain evidence="2 3">QS115</strain>
    </source>
</reference>
<evidence type="ECO:0000256" key="1">
    <source>
        <dbReference type="SAM" id="MobiDB-lite"/>
    </source>
</evidence>
<evidence type="ECO:0000313" key="2">
    <source>
        <dbReference type="EMBL" id="WIY27509.1"/>
    </source>
</evidence>
<dbReference type="GO" id="GO:0003677">
    <property type="term" value="F:DNA binding"/>
    <property type="evidence" value="ECO:0007669"/>
    <property type="project" value="UniProtKB-KW"/>
</dbReference>
<keyword evidence="2" id="KW-0238">DNA-binding</keyword>
<accession>A0A9Y2P6J6</accession>
<dbReference type="EMBL" id="CP127247">
    <property type="protein sequence ID" value="WIY27509.1"/>
    <property type="molecule type" value="Genomic_DNA"/>
</dbReference>
<proteinExistence type="predicted"/>
<feature type="compositionally biased region" description="Basic and acidic residues" evidence="1">
    <location>
        <begin position="73"/>
        <end position="82"/>
    </location>
</feature>
<name>A0A9Y2P6J6_9RHOB</name>
<gene>
    <name evidence="2" type="ORF">QPJ95_11690</name>
</gene>
<sequence length="82" mass="8998">MSYAFIPRLLPSPAAAAYLGVSESMLRKLGIPRKEQGAKRLYDRSDLDAHADELPYEGQPNDGEDKEQAAVSKCDDAFGVKK</sequence>
<dbReference type="Proteomes" id="UP001238334">
    <property type="component" value="Chromosome"/>
</dbReference>